<evidence type="ECO:0000313" key="8">
    <source>
        <dbReference type="EMBL" id="GAA4799505.1"/>
    </source>
</evidence>
<dbReference type="SUPFAM" id="SSF48452">
    <property type="entry name" value="TPR-like"/>
    <property type="match status" value="1"/>
</dbReference>
<dbReference type="EMBL" id="BAABIQ010000040">
    <property type="protein sequence ID" value="GAA4799505.1"/>
    <property type="molecule type" value="Genomic_DNA"/>
</dbReference>
<keyword evidence="4" id="KW-0472">Membrane</keyword>
<sequence length="492" mass="56056">MYSISMKTHQLYFLLFILIGLCGCEKQLEEPVYSQLEPEGFLATEEGVNSLLNAAFAEGYINGYEGKNRVMLENWSTDIEWETDGAENRTASQVTNFTLDASLDWLFGTMWLRPYRAIRNANLLLDNIDKATISDEDKAVYVAEARFIRVLSYVHLYSWFGSVPLRTSSNDPLELPRAEDAVLRQFIADELLAVAKVLPDPGSEKNYGRPNKGAAMALLCKFYLNTKQWQKAADQAQALIDLNLYSLYANYENLFKVENERNSEFILVNPQSPQGAGMNYMNGAFPPGFASDPRTGLTMRSNWANWAAQYRLYDTFYNSFDDDDNRRNLILTRYINTQGATVSLLNNNNTRSFKYWPDANAIGNEHGNDMSEIRYADILLSRAEALNELNGPNQESIDLVNQIRQRAGLGAKPLTIGQFSSKEDFREHLLKERGWEFYAEVGIRREDLIRMDRFIASAHERGKTNAQDYHRFFPIPQAALDADPSLAQNEGY</sequence>
<name>A0ABP9BSE0_9SPHI</name>
<comment type="caution">
    <text evidence="8">The sequence shown here is derived from an EMBL/GenBank/DDBJ whole genome shotgun (WGS) entry which is preliminary data.</text>
</comment>
<dbReference type="CDD" id="cd08977">
    <property type="entry name" value="SusD"/>
    <property type="match status" value="1"/>
</dbReference>
<dbReference type="Proteomes" id="UP001501411">
    <property type="component" value="Unassembled WGS sequence"/>
</dbReference>
<evidence type="ECO:0000256" key="5">
    <source>
        <dbReference type="ARBA" id="ARBA00023237"/>
    </source>
</evidence>
<proteinExistence type="inferred from homology"/>
<dbReference type="Gene3D" id="1.25.40.390">
    <property type="match status" value="1"/>
</dbReference>
<evidence type="ECO:0008006" key="10">
    <source>
        <dbReference type="Google" id="ProtNLM"/>
    </source>
</evidence>
<protein>
    <recommendedName>
        <fullName evidence="10">RagB/SusD family nutrient uptake outer membrane protein</fullName>
    </recommendedName>
</protein>
<reference evidence="9" key="1">
    <citation type="journal article" date="2019" name="Int. J. Syst. Evol. Microbiol.">
        <title>The Global Catalogue of Microorganisms (GCM) 10K type strain sequencing project: providing services to taxonomists for standard genome sequencing and annotation.</title>
        <authorList>
            <consortium name="The Broad Institute Genomics Platform"/>
            <consortium name="The Broad Institute Genome Sequencing Center for Infectious Disease"/>
            <person name="Wu L."/>
            <person name="Ma J."/>
        </authorList>
    </citation>
    <scope>NUCLEOTIDE SEQUENCE [LARGE SCALE GENOMIC DNA]</scope>
    <source>
        <strain evidence="9">JCM 18200</strain>
    </source>
</reference>
<evidence type="ECO:0000259" key="7">
    <source>
        <dbReference type="Pfam" id="PF14322"/>
    </source>
</evidence>
<dbReference type="Pfam" id="PF14322">
    <property type="entry name" value="SusD-like_3"/>
    <property type="match status" value="1"/>
</dbReference>
<dbReference type="PROSITE" id="PS51257">
    <property type="entry name" value="PROKAR_LIPOPROTEIN"/>
    <property type="match status" value="1"/>
</dbReference>
<evidence type="ECO:0000256" key="1">
    <source>
        <dbReference type="ARBA" id="ARBA00004442"/>
    </source>
</evidence>
<evidence type="ECO:0000313" key="9">
    <source>
        <dbReference type="Proteomes" id="UP001501411"/>
    </source>
</evidence>
<comment type="similarity">
    <text evidence="2">Belongs to the SusD family.</text>
</comment>
<accession>A0ABP9BSE0</accession>
<dbReference type="InterPro" id="IPR011990">
    <property type="entry name" value="TPR-like_helical_dom_sf"/>
</dbReference>
<evidence type="ECO:0000256" key="4">
    <source>
        <dbReference type="ARBA" id="ARBA00023136"/>
    </source>
</evidence>
<evidence type="ECO:0000256" key="3">
    <source>
        <dbReference type="ARBA" id="ARBA00022729"/>
    </source>
</evidence>
<dbReference type="Pfam" id="PF07980">
    <property type="entry name" value="SusD_RagB"/>
    <property type="match status" value="1"/>
</dbReference>
<keyword evidence="5" id="KW-0998">Cell outer membrane</keyword>
<organism evidence="8 9">
    <name type="scientific">Olivibacter ginsenosidimutans</name>
    <dbReference type="NCBI Taxonomy" id="1176537"/>
    <lineage>
        <taxon>Bacteria</taxon>
        <taxon>Pseudomonadati</taxon>
        <taxon>Bacteroidota</taxon>
        <taxon>Sphingobacteriia</taxon>
        <taxon>Sphingobacteriales</taxon>
        <taxon>Sphingobacteriaceae</taxon>
        <taxon>Olivibacter</taxon>
    </lineage>
</organism>
<evidence type="ECO:0000259" key="6">
    <source>
        <dbReference type="Pfam" id="PF07980"/>
    </source>
</evidence>
<keyword evidence="3" id="KW-0732">Signal</keyword>
<dbReference type="InterPro" id="IPR033985">
    <property type="entry name" value="SusD-like_N"/>
</dbReference>
<feature type="domain" description="RagB/SusD" evidence="6">
    <location>
        <begin position="251"/>
        <end position="492"/>
    </location>
</feature>
<keyword evidence="9" id="KW-1185">Reference proteome</keyword>
<evidence type="ECO:0000256" key="2">
    <source>
        <dbReference type="ARBA" id="ARBA00006275"/>
    </source>
</evidence>
<dbReference type="InterPro" id="IPR012944">
    <property type="entry name" value="SusD_RagB_dom"/>
</dbReference>
<comment type="subcellular location">
    <subcellularLocation>
        <location evidence="1">Cell outer membrane</location>
    </subcellularLocation>
</comment>
<gene>
    <name evidence="8" type="ORF">GCM10023231_30360</name>
</gene>
<feature type="domain" description="SusD-like N-terminal" evidence="7">
    <location>
        <begin position="42"/>
        <end position="224"/>
    </location>
</feature>